<dbReference type="NCBIfam" id="TIGR00756">
    <property type="entry name" value="PPR"/>
    <property type="match status" value="6"/>
</dbReference>
<dbReference type="AlphaFoldDB" id="A0A2I0A704"/>
<feature type="repeat" description="PPR" evidence="2">
    <location>
        <begin position="335"/>
        <end position="370"/>
    </location>
</feature>
<reference evidence="3 4" key="1">
    <citation type="journal article" date="2017" name="Nature">
        <title>The Apostasia genome and the evolution of orchids.</title>
        <authorList>
            <person name="Zhang G.Q."/>
            <person name="Liu K.W."/>
            <person name="Li Z."/>
            <person name="Lohaus R."/>
            <person name="Hsiao Y.Y."/>
            <person name="Niu S.C."/>
            <person name="Wang J.Y."/>
            <person name="Lin Y.C."/>
            <person name="Xu Q."/>
            <person name="Chen L.J."/>
            <person name="Yoshida K."/>
            <person name="Fujiwara S."/>
            <person name="Wang Z.W."/>
            <person name="Zhang Y.Q."/>
            <person name="Mitsuda N."/>
            <person name="Wang M."/>
            <person name="Liu G.H."/>
            <person name="Pecoraro L."/>
            <person name="Huang H.X."/>
            <person name="Xiao X.J."/>
            <person name="Lin M."/>
            <person name="Wu X.Y."/>
            <person name="Wu W.L."/>
            <person name="Chen Y.Y."/>
            <person name="Chang S.B."/>
            <person name="Sakamoto S."/>
            <person name="Ohme-Takagi M."/>
            <person name="Yagi M."/>
            <person name="Zeng S.J."/>
            <person name="Shen C.Y."/>
            <person name="Yeh C.M."/>
            <person name="Luo Y.B."/>
            <person name="Tsai W.C."/>
            <person name="Van de Peer Y."/>
            <person name="Liu Z.J."/>
        </authorList>
    </citation>
    <scope>NUCLEOTIDE SEQUENCE [LARGE SCALE GENOMIC DNA]</scope>
    <source>
        <strain evidence="4">cv. Shenzhen</strain>
        <tissue evidence="3">Stem</tissue>
    </source>
</reference>
<dbReference type="Pfam" id="PF13041">
    <property type="entry name" value="PPR_2"/>
    <property type="match status" value="2"/>
</dbReference>
<keyword evidence="4" id="KW-1185">Reference proteome</keyword>
<dbReference type="InterPro" id="IPR011990">
    <property type="entry name" value="TPR-like_helical_dom_sf"/>
</dbReference>
<dbReference type="GO" id="GO:0009451">
    <property type="term" value="P:RNA modification"/>
    <property type="evidence" value="ECO:0007669"/>
    <property type="project" value="InterPro"/>
</dbReference>
<dbReference type="PANTHER" id="PTHR47926:SF460">
    <property type="entry name" value="OS01G0815900 PROTEIN"/>
    <property type="match status" value="1"/>
</dbReference>
<evidence type="ECO:0000313" key="3">
    <source>
        <dbReference type="EMBL" id="PKA51330.1"/>
    </source>
</evidence>
<feature type="repeat" description="PPR" evidence="2">
    <location>
        <begin position="300"/>
        <end position="334"/>
    </location>
</feature>
<dbReference type="Pfam" id="PF20431">
    <property type="entry name" value="E_motif"/>
    <property type="match status" value="1"/>
</dbReference>
<keyword evidence="1" id="KW-0677">Repeat</keyword>
<organism evidence="3 4">
    <name type="scientific">Apostasia shenzhenica</name>
    <dbReference type="NCBI Taxonomy" id="1088818"/>
    <lineage>
        <taxon>Eukaryota</taxon>
        <taxon>Viridiplantae</taxon>
        <taxon>Streptophyta</taxon>
        <taxon>Embryophyta</taxon>
        <taxon>Tracheophyta</taxon>
        <taxon>Spermatophyta</taxon>
        <taxon>Magnoliopsida</taxon>
        <taxon>Liliopsida</taxon>
        <taxon>Asparagales</taxon>
        <taxon>Orchidaceae</taxon>
        <taxon>Apostasioideae</taxon>
        <taxon>Apostasia</taxon>
    </lineage>
</organism>
<evidence type="ECO:0000313" key="4">
    <source>
        <dbReference type="Proteomes" id="UP000236161"/>
    </source>
</evidence>
<dbReference type="EMBL" id="KZ452013">
    <property type="protein sequence ID" value="PKA51330.1"/>
    <property type="molecule type" value="Genomic_DNA"/>
</dbReference>
<sequence>MACLRRLSQLPPFYYLLQHFPSHHEHLLLSLLRFQLGRHPSLQIHSHLVTSGIHRYRMGRTGILLWNTLIYRYSLGLFPLEALHLYQHLLFFCSPDLPTDSFTFSFLIKACATSSLLASGTQFHALVVKNGFAFDVYVHTSLVNMYSTCGALLDAQKAFDEMSQRNTVSWNAIITGFAKWGEMKMARSLFEQMPHRNVISWTGLIDGYTRSREPEEALGLFRRMADEGISPSEITVLAIVPAISNLGALDIGGTLHAYCLKGGLDLSDVRVENSLIDMYAKCGMMEKSLQVFAEMGKRSNLVSWNSIISGFAIHGMANDAVEFFSKMCLENVKPNWVTFLSLLNACSHGGLIDEGMRIFTGMVKEHNIEPETKHYSCLIDMLGRVGKLHEAERIICRMPAEVNAVVWRTLLGCCSKHGEVEIGERVMKRIMDLERGCGGDYVVLSNMLTEAGRYGDAEIVRKLLNERNALKVPGLSLI</sequence>
<dbReference type="InterPro" id="IPR046960">
    <property type="entry name" value="PPR_At4g14850-like_plant"/>
</dbReference>
<feature type="repeat" description="PPR" evidence="2">
    <location>
        <begin position="166"/>
        <end position="196"/>
    </location>
</feature>
<feature type="repeat" description="PPR" evidence="2">
    <location>
        <begin position="268"/>
        <end position="298"/>
    </location>
</feature>
<dbReference type="Pfam" id="PF01535">
    <property type="entry name" value="PPR"/>
    <property type="match status" value="3"/>
</dbReference>
<dbReference type="FunFam" id="1.25.40.10:FF:000348">
    <property type="entry name" value="Pentatricopeptide repeat-containing protein chloroplastic"/>
    <property type="match status" value="1"/>
</dbReference>
<dbReference type="Gene3D" id="1.25.40.10">
    <property type="entry name" value="Tetratricopeptide repeat domain"/>
    <property type="match status" value="3"/>
</dbReference>
<feature type="repeat" description="PPR" evidence="2">
    <location>
        <begin position="197"/>
        <end position="231"/>
    </location>
</feature>
<evidence type="ECO:0000256" key="2">
    <source>
        <dbReference type="PROSITE-ProRule" id="PRU00708"/>
    </source>
</evidence>
<dbReference type="InterPro" id="IPR002885">
    <property type="entry name" value="PPR_rpt"/>
</dbReference>
<dbReference type="OrthoDB" id="185373at2759"/>
<dbReference type="PANTHER" id="PTHR47926">
    <property type="entry name" value="PENTATRICOPEPTIDE REPEAT-CONTAINING PROTEIN"/>
    <property type="match status" value="1"/>
</dbReference>
<gene>
    <name evidence="3" type="primary">PCMP-E25</name>
    <name evidence="3" type="ORF">AXF42_Ash002693</name>
</gene>
<keyword evidence="3" id="KW-0378">Hydrolase</keyword>
<proteinExistence type="predicted"/>
<accession>A0A2I0A704</accession>
<name>A0A2I0A704_9ASPA</name>
<protein>
    <submittedName>
        <fullName evidence="3">Pentatricopeptide repeat-containing protein</fullName>
        <ecNumber evidence="3">3.6.1.-</ecNumber>
    </submittedName>
</protein>
<dbReference type="InterPro" id="IPR046848">
    <property type="entry name" value="E_motif"/>
</dbReference>
<dbReference type="GO" id="GO:0003723">
    <property type="term" value="F:RNA binding"/>
    <property type="evidence" value="ECO:0007669"/>
    <property type="project" value="InterPro"/>
</dbReference>
<dbReference type="FunFam" id="1.25.40.10:FF:001213">
    <property type="entry name" value="Pentatricopeptide repeat-containing protein, mitochondrial"/>
    <property type="match status" value="1"/>
</dbReference>
<evidence type="ECO:0000256" key="1">
    <source>
        <dbReference type="ARBA" id="ARBA00022737"/>
    </source>
</evidence>
<dbReference type="EC" id="3.6.1.-" evidence="3"/>
<dbReference type="PROSITE" id="PS51375">
    <property type="entry name" value="PPR"/>
    <property type="match status" value="5"/>
</dbReference>
<dbReference type="Proteomes" id="UP000236161">
    <property type="component" value="Unassembled WGS sequence"/>
</dbReference>
<dbReference type="GO" id="GO:0016787">
    <property type="term" value="F:hydrolase activity"/>
    <property type="evidence" value="ECO:0007669"/>
    <property type="project" value="UniProtKB-KW"/>
</dbReference>